<name>A0AAX3WLK6_METEX</name>
<evidence type="ECO:0008006" key="4">
    <source>
        <dbReference type="Google" id="ProtNLM"/>
    </source>
</evidence>
<dbReference type="RefSeq" id="WP_012606021.1">
    <property type="nucleotide sequence ID" value="NZ_BJVP01000040.1"/>
</dbReference>
<organism evidence="2 3">
    <name type="scientific">Methylorubrum extorquens</name>
    <name type="common">Methylobacterium dichloromethanicum</name>
    <name type="synonym">Methylobacterium extorquens</name>
    <dbReference type="NCBI Taxonomy" id="408"/>
    <lineage>
        <taxon>Bacteria</taxon>
        <taxon>Pseudomonadati</taxon>
        <taxon>Pseudomonadota</taxon>
        <taxon>Alphaproteobacteria</taxon>
        <taxon>Hyphomicrobiales</taxon>
        <taxon>Methylobacteriaceae</taxon>
        <taxon>Methylorubrum</taxon>
    </lineage>
</organism>
<evidence type="ECO:0000313" key="3">
    <source>
        <dbReference type="Proteomes" id="UP001223720"/>
    </source>
</evidence>
<dbReference type="EMBL" id="CP073633">
    <property type="protein sequence ID" value="WHQ71087.1"/>
    <property type="molecule type" value="Genomic_DNA"/>
</dbReference>
<evidence type="ECO:0000313" key="2">
    <source>
        <dbReference type="EMBL" id="WHQ71087.1"/>
    </source>
</evidence>
<accession>A0AAX3WLK6</accession>
<reference evidence="2" key="1">
    <citation type="journal article" date="2022" name="Biotechnol. Bioprocess Eng.">
        <title>Pan-genome Analysis Reveals Comparative Genomic Features of Central Metabolic Pathways in Methylorubrum extorquens.</title>
        <authorList>
            <person name="Lee G.M."/>
            <person name="Scott-Nevros Z.K."/>
            <person name="Lee S.-M."/>
            <person name="Kim D."/>
        </authorList>
    </citation>
    <scope>NUCLEOTIDE SEQUENCE</scope>
    <source>
        <strain evidence="2">ATCC 55366</strain>
    </source>
</reference>
<feature type="signal peptide" evidence="1">
    <location>
        <begin position="1"/>
        <end position="18"/>
    </location>
</feature>
<feature type="chain" id="PRO_5043679713" description="Secreted protein" evidence="1">
    <location>
        <begin position="19"/>
        <end position="170"/>
    </location>
</feature>
<dbReference type="Proteomes" id="UP001223720">
    <property type="component" value="Chromosome"/>
</dbReference>
<proteinExistence type="predicted"/>
<sequence>MRAVVVAVALIVSSTAVAGPRSSADAAGGTKGIIRCTAKGKPEIIMTLNAERKLGRVVSCISGDFIADMTPCAPNGGYGLSRPTGSASLARIVDRWQDYGDHMGGVTSHNADASRIHFDGGFFSPGDGKSGSRWSSQWAFTANRLTGEGKLTEEGKPDAIYNCAKATQRF</sequence>
<gene>
    <name evidence="2" type="ORF">KEC54_05730</name>
</gene>
<evidence type="ECO:0000256" key="1">
    <source>
        <dbReference type="SAM" id="SignalP"/>
    </source>
</evidence>
<protein>
    <recommendedName>
        <fullName evidence="4">Secreted protein</fullName>
    </recommendedName>
</protein>
<keyword evidence="1" id="KW-0732">Signal</keyword>
<dbReference type="AlphaFoldDB" id="A0AAX3WLK6"/>